<evidence type="ECO:0000313" key="4">
    <source>
        <dbReference type="Proteomes" id="UP000008983"/>
    </source>
</evidence>
<sequence length="556" mass="64001">MCEYIIFQPIINQKKQNSINQSPFLQEQKQYQSEIIKQIQDVAVENSNEKKTPYISDYHKNDKNTFNNALQISKQEQNLAVPVIRTSFFSSNEQLIDEDDSLQFHSFNANTEFNNPEINSFIKLQTPAQQGRTSQFQNYKLGVNLEEEGGKKEQEQENKGQNNQDEEKQQEQEQEEEEDEDENQISKAKDSNIYFKGNKNDLEKLQNNYIQQLHKNKDEQRVQDAHSGGGKFCGDKGIIQTTRSVGKFIIGEIGRKIISGDFNLTQVSFPIKAMIPKSALQTILYGTCLFPIYINKAAQIKDLVERFKLVITASFGSFSISNTFLKPLNPILGETFQGNYIDGTSIFAEQISHHPPISYFYACGPQKSYKFYGYYLYEAKAGWNSLTLKNKGKRFLSFKDGQKINYNFGYEYYSGTFMGTMKTETLGSVTFTDFENKIEAIINTGKVKKKPSDYISGEIKVNGKVVSTCYGSYLGFIEFDGVRYWDFREILPLQMNVINCQLLSDHQKRQDMFHLSKGNIKKAQLEKEIGEQLQRNDAKLRKKHHEQIVKQSKGKK</sequence>
<accession>G0QPR6</accession>
<comment type="similarity">
    <text evidence="1">Belongs to the OSBP family.</text>
</comment>
<evidence type="ECO:0000256" key="2">
    <source>
        <dbReference type="SAM" id="MobiDB-lite"/>
    </source>
</evidence>
<name>G0QPR6_ICHMU</name>
<dbReference type="STRING" id="857967.G0QPR6"/>
<feature type="region of interest" description="Disordered" evidence="2">
    <location>
        <begin position="534"/>
        <end position="556"/>
    </location>
</feature>
<dbReference type="eggNOG" id="KOG2210">
    <property type="taxonomic scope" value="Eukaryota"/>
</dbReference>
<dbReference type="InterPro" id="IPR000648">
    <property type="entry name" value="Oxysterol-bd"/>
</dbReference>
<dbReference type="Pfam" id="PF01237">
    <property type="entry name" value="Oxysterol_BP"/>
    <property type="match status" value="1"/>
</dbReference>
<gene>
    <name evidence="3" type="ORF">IMG5_070630</name>
</gene>
<dbReference type="Gene3D" id="2.40.160.120">
    <property type="match status" value="1"/>
</dbReference>
<dbReference type="PROSITE" id="PS01013">
    <property type="entry name" value="OSBP"/>
    <property type="match status" value="1"/>
</dbReference>
<evidence type="ECO:0000256" key="1">
    <source>
        <dbReference type="RuleBase" id="RU003844"/>
    </source>
</evidence>
<dbReference type="GO" id="GO:0016020">
    <property type="term" value="C:membrane"/>
    <property type="evidence" value="ECO:0007669"/>
    <property type="project" value="TreeGrafter"/>
</dbReference>
<dbReference type="AlphaFoldDB" id="G0QPR6"/>
<dbReference type="RefSeq" id="XP_004036767.1">
    <property type="nucleotide sequence ID" value="XM_004036719.1"/>
</dbReference>
<dbReference type="OrthoDB" id="14833at2759"/>
<keyword evidence="4" id="KW-1185">Reference proteome</keyword>
<dbReference type="GeneID" id="14908939"/>
<reference evidence="3 4" key="1">
    <citation type="submission" date="2011-07" db="EMBL/GenBank/DDBJ databases">
        <authorList>
            <person name="Coyne R."/>
            <person name="Brami D."/>
            <person name="Johnson J."/>
            <person name="Hostetler J."/>
            <person name="Hannick L."/>
            <person name="Clark T."/>
            <person name="Cassidy-Hanley D."/>
            <person name="Inman J."/>
        </authorList>
    </citation>
    <scope>NUCLEOTIDE SEQUENCE [LARGE SCALE GENOMIC DNA]</scope>
    <source>
        <strain evidence="3 4">G5</strain>
    </source>
</reference>
<organism evidence="3 4">
    <name type="scientific">Ichthyophthirius multifiliis</name>
    <name type="common">White spot disease agent</name>
    <name type="synonym">Ich</name>
    <dbReference type="NCBI Taxonomy" id="5932"/>
    <lineage>
        <taxon>Eukaryota</taxon>
        <taxon>Sar</taxon>
        <taxon>Alveolata</taxon>
        <taxon>Ciliophora</taxon>
        <taxon>Intramacronucleata</taxon>
        <taxon>Oligohymenophorea</taxon>
        <taxon>Hymenostomatida</taxon>
        <taxon>Ophryoglenina</taxon>
        <taxon>Ichthyophthirius</taxon>
    </lineage>
</organism>
<protein>
    <submittedName>
        <fullName evidence="3">Oxysterol binding, putative</fullName>
    </submittedName>
</protein>
<evidence type="ECO:0000313" key="3">
    <source>
        <dbReference type="EMBL" id="EGR32781.1"/>
    </source>
</evidence>
<dbReference type="PANTHER" id="PTHR10972:SF148">
    <property type="entry name" value="OXYSTEROL-BINDING PROTEIN 9"/>
    <property type="match status" value="1"/>
</dbReference>
<dbReference type="EMBL" id="GL983575">
    <property type="protein sequence ID" value="EGR32781.1"/>
    <property type="molecule type" value="Genomic_DNA"/>
</dbReference>
<dbReference type="PANTHER" id="PTHR10972">
    <property type="entry name" value="OXYSTEROL-BINDING PROTEIN-RELATED"/>
    <property type="match status" value="1"/>
</dbReference>
<dbReference type="InterPro" id="IPR037239">
    <property type="entry name" value="OSBP_sf"/>
</dbReference>
<feature type="compositionally biased region" description="Basic and acidic residues" evidence="2">
    <location>
        <begin position="148"/>
        <end position="158"/>
    </location>
</feature>
<dbReference type="InterPro" id="IPR018494">
    <property type="entry name" value="Oxysterol-bd_CS"/>
</dbReference>
<feature type="compositionally biased region" description="Acidic residues" evidence="2">
    <location>
        <begin position="172"/>
        <end position="183"/>
    </location>
</feature>
<dbReference type="OMA" id="KWAREIH"/>
<dbReference type="Proteomes" id="UP000008983">
    <property type="component" value="Unassembled WGS sequence"/>
</dbReference>
<feature type="region of interest" description="Disordered" evidence="2">
    <location>
        <begin position="147"/>
        <end position="193"/>
    </location>
</feature>
<dbReference type="GO" id="GO:0005829">
    <property type="term" value="C:cytosol"/>
    <property type="evidence" value="ECO:0007669"/>
    <property type="project" value="TreeGrafter"/>
</dbReference>
<dbReference type="FunFam" id="2.40.160.120:FF:000019">
    <property type="entry name" value="Oxysterol binding protein, putative"/>
    <property type="match status" value="1"/>
</dbReference>
<proteinExistence type="inferred from homology"/>
<dbReference type="InParanoid" id="G0QPR6"/>
<dbReference type="SUPFAM" id="SSF144000">
    <property type="entry name" value="Oxysterol-binding protein-like"/>
    <property type="match status" value="1"/>
</dbReference>
<dbReference type="GO" id="GO:0032934">
    <property type="term" value="F:sterol binding"/>
    <property type="evidence" value="ECO:0007669"/>
    <property type="project" value="TreeGrafter"/>
</dbReference>